<dbReference type="RefSeq" id="WP_146652106.1">
    <property type="nucleotide sequence ID" value="NZ_CP012333.1"/>
</dbReference>
<organism evidence="2 3">
    <name type="scientific">Labilithrix luteola</name>
    <dbReference type="NCBI Taxonomy" id="1391654"/>
    <lineage>
        <taxon>Bacteria</taxon>
        <taxon>Pseudomonadati</taxon>
        <taxon>Myxococcota</taxon>
        <taxon>Polyangia</taxon>
        <taxon>Polyangiales</taxon>
        <taxon>Labilitrichaceae</taxon>
        <taxon>Labilithrix</taxon>
    </lineage>
</organism>
<proteinExistence type="predicted"/>
<accession>A0A0K1Q5B2</accession>
<dbReference type="EMBL" id="CP012333">
    <property type="protein sequence ID" value="AKV00909.1"/>
    <property type="molecule type" value="Genomic_DNA"/>
</dbReference>
<evidence type="ECO:0000313" key="3">
    <source>
        <dbReference type="Proteomes" id="UP000064967"/>
    </source>
</evidence>
<protein>
    <submittedName>
        <fullName evidence="2">Uncharacterized protein</fullName>
    </submittedName>
</protein>
<feature type="region of interest" description="Disordered" evidence="1">
    <location>
        <begin position="36"/>
        <end position="71"/>
    </location>
</feature>
<dbReference type="AlphaFoldDB" id="A0A0K1Q5B2"/>
<evidence type="ECO:0000256" key="1">
    <source>
        <dbReference type="SAM" id="MobiDB-lite"/>
    </source>
</evidence>
<keyword evidence="3" id="KW-1185">Reference proteome</keyword>
<dbReference type="PROSITE" id="PS51257">
    <property type="entry name" value="PROKAR_LIPOPROTEIN"/>
    <property type="match status" value="1"/>
</dbReference>
<evidence type="ECO:0000313" key="2">
    <source>
        <dbReference type="EMBL" id="AKV00909.1"/>
    </source>
</evidence>
<dbReference type="KEGG" id="llu:AKJ09_07572"/>
<sequence length="290" mass="30479">MQSARTFVGVALPFIVVFVSACSLFTSLDGLTTPVTESPLDESDAAEPSQADATTADAANETGASDADAPSWCATHRGDAGFCEDFDESEVLPFGSIVETHGKIRRDDITSSSPRFSLAASADALVDAGQVETYVGYTAPKVDAVIAEVTVDVRLDLATDGTFSDQQFLKVNVAKDGKQWQVGVGAAGSAKRLFVFQYDVTANKYSQPFTPATSVPIGQWFTLGLKLTITEAGKAVVDTTFNGAPWASSVALTPPMANGQMTGMFGITYAPGGTHPAFANHVDNVVFDVR</sequence>
<dbReference type="Proteomes" id="UP000064967">
    <property type="component" value="Chromosome"/>
</dbReference>
<gene>
    <name evidence="2" type="ORF">AKJ09_07572</name>
</gene>
<name>A0A0K1Q5B2_9BACT</name>
<reference evidence="2 3" key="1">
    <citation type="submission" date="2015-08" db="EMBL/GenBank/DDBJ databases">
        <authorList>
            <person name="Babu N.S."/>
            <person name="Beckwith C.J."/>
            <person name="Beseler K.G."/>
            <person name="Brison A."/>
            <person name="Carone J.V."/>
            <person name="Caskin T.P."/>
            <person name="Diamond M."/>
            <person name="Durham M.E."/>
            <person name="Foxe J.M."/>
            <person name="Go M."/>
            <person name="Henderson B.A."/>
            <person name="Jones I.B."/>
            <person name="McGettigan J.A."/>
            <person name="Micheletti S.J."/>
            <person name="Nasrallah M.E."/>
            <person name="Ortiz D."/>
            <person name="Piller C.R."/>
            <person name="Privatt S.R."/>
            <person name="Schneider S.L."/>
            <person name="Sharp S."/>
            <person name="Smith T.C."/>
            <person name="Stanton J.D."/>
            <person name="Ullery H.E."/>
            <person name="Wilson R.J."/>
            <person name="Serrano M.G."/>
            <person name="Buck G."/>
            <person name="Lee V."/>
            <person name="Wang Y."/>
            <person name="Carvalho R."/>
            <person name="Voegtly L."/>
            <person name="Shi R."/>
            <person name="Duckworth R."/>
            <person name="Johnson A."/>
            <person name="Loviza R."/>
            <person name="Walstead R."/>
            <person name="Shah Z."/>
            <person name="Kiflezghi M."/>
            <person name="Wade K."/>
            <person name="Ball S.L."/>
            <person name="Bradley K.W."/>
            <person name="Asai D.J."/>
            <person name="Bowman C.A."/>
            <person name="Russell D.A."/>
            <person name="Pope W.H."/>
            <person name="Jacobs-Sera D."/>
            <person name="Hendrix R.W."/>
            <person name="Hatfull G.F."/>
        </authorList>
    </citation>
    <scope>NUCLEOTIDE SEQUENCE [LARGE SCALE GENOMIC DNA]</scope>
    <source>
        <strain evidence="2 3">DSM 27648</strain>
    </source>
</reference>